<protein>
    <submittedName>
        <fullName evidence="5 6">Oxidoreductase</fullName>
        <ecNumber evidence="5">1.1.-.-</ecNumber>
    </submittedName>
</protein>
<dbReference type="EMBL" id="PGWX01000063">
    <property type="protein sequence ID" value="PPJ79038.1"/>
    <property type="molecule type" value="Genomic_DNA"/>
</dbReference>
<dbReference type="PRINTS" id="PR00081">
    <property type="entry name" value="GDHRDH"/>
</dbReference>
<dbReference type="Gene3D" id="3.40.50.720">
    <property type="entry name" value="NAD(P)-binding Rossmann-like Domain"/>
    <property type="match status" value="1"/>
</dbReference>
<evidence type="ECO:0000313" key="8">
    <source>
        <dbReference type="Proteomes" id="UP001269271"/>
    </source>
</evidence>
<keyword evidence="8" id="KW-1185">Reference proteome</keyword>
<reference evidence="6 7" key="1">
    <citation type="submission" date="2017-11" db="EMBL/GenBank/DDBJ databases">
        <authorList>
            <person name="Founou R.C."/>
            <person name="Founou L."/>
            <person name="Allam M."/>
            <person name="Ismail A."/>
            <person name="Essack S.Y."/>
        </authorList>
    </citation>
    <scope>NUCLEOTIDE SEQUENCE [LARGE SCALE GENOMIC DNA]</scope>
    <source>
        <strain evidence="6 7">G811N2B1</strain>
    </source>
</reference>
<dbReference type="PROSITE" id="PS00061">
    <property type="entry name" value="ADH_SHORT"/>
    <property type="match status" value="1"/>
</dbReference>
<dbReference type="PIRSF" id="PIRSF000095">
    <property type="entry name" value="17beta-HSD"/>
    <property type="match status" value="1"/>
</dbReference>
<dbReference type="SUPFAM" id="SSF51735">
    <property type="entry name" value="NAD(P)-binding Rossmann-fold domains"/>
    <property type="match status" value="1"/>
</dbReference>
<reference evidence="5 8" key="2">
    <citation type="submission" date="2023-08" db="EMBL/GenBank/DDBJ databases">
        <title>Genomic surveillance of Staphylococcus haemolyticus neonatal outbreak in southern France.</title>
        <authorList>
            <person name="Magnan C."/>
            <person name="Morsli M."/>
            <person name="Thiery B."/>
            <person name="Salipante F."/>
            <person name="Attar J."/>
            <person name="Massimo D.M."/>
            <person name="Ory J."/>
            <person name="Pantel A."/>
            <person name="Lavigne J.-P."/>
        </authorList>
    </citation>
    <scope>NUCLEOTIDE SEQUENCE [LARGE SCALE GENOMIC DNA]</scope>
    <source>
        <strain evidence="5 8">NSH026</strain>
    </source>
</reference>
<dbReference type="InterPro" id="IPR051911">
    <property type="entry name" value="SDR_oxidoreductase"/>
</dbReference>
<keyword evidence="2 5" id="KW-0560">Oxidoreductase</keyword>
<evidence type="ECO:0000313" key="5">
    <source>
        <dbReference type="EMBL" id="MDT4286838.1"/>
    </source>
</evidence>
<evidence type="ECO:0000256" key="2">
    <source>
        <dbReference type="ARBA" id="ARBA00023002"/>
    </source>
</evidence>
<comment type="caution">
    <text evidence="6">The sequence shown here is derived from an EMBL/GenBank/DDBJ whole genome shotgun (WGS) entry which is preliminary data.</text>
</comment>
<dbReference type="PANTHER" id="PTHR43976:SF16">
    <property type="entry name" value="SHORT-CHAIN DEHYDROGENASE_REDUCTASE FAMILY PROTEIN"/>
    <property type="match status" value="1"/>
</dbReference>
<dbReference type="CDD" id="cd05374">
    <property type="entry name" value="17beta-HSD-like_SDR_c"/>
    <property type="match status" value="1"/>
</dbReference>
<dbReference type="Proteomes" id="UP000238153">
    <property type="component" value="Unassembled WGS sequence"/>
</dbReference>
<organism evidence="6 7">
    <name type="scientific">Staphylococcus haemolyticus</name>
    <dbReference type="NCBI Taxonomy" id="1283"/>
    <lineage>
        <taxon>Bacteria</taxon>
        <taxon>Bacillati</taxon>
        <taxon>Bacillota</taxon>
        <taxon>Bacilli</taxon>
        <taxon>Bacillales</taxon>
        <taxon>Staphylococcaceae</taxon>
        <taxon>Staphylococcus</taxon>
    </lineage>
</organism>
<dbReference type="Pfam" id="PF00106">
    <property type="entry name" value="adh_short"/>
    <property type="match status" value="1"/>
</dbReference>
<evidence type="ECO:0000256" key="3">
    <source>
        <dbReference type="ARBA" id="ARBA00023098"/>
    </source>
</evidence>
<dbReference type="EMBL" id="JAVSOO010000016">
    <property type="protein sequence ID" value="MDT4286838.1"/>
    <property type="molecule type" value="Genomic_DNA"/>
</dbReference>
<dbReference type="InterPro" id="IPR036291">
    <property type="entry name" value="NAD(P)-bd_dom_sf"/>
</dbReference>
<evidence type="ECO:0000313" key="6">
    <source>
        <dbReference type="EMBL" id="PPJ79038.1"/>
    </source>
</evidence>
<dbReference type="RefSeq" id="WP_011275370.1">
    <property type="nucleotide sequence ID" value="NZ_BKAY01000013.1"/>
</dbReference>
<sequence length="285" mass="31979">MNKTIALVTGASSGLGFETSLMLAEKGFQVYATMRNLENQMNLKIEATKRNVDLTILELDVTKLDSIKSAVEFIIQEEGRIDILINNAGAGFNKTTEQATDEEINWQLNLNLMGVIRMTKAVLPIMRSQREGRVINISSVGGLVGQPFNEIYCAAKFGVEGYTESLASYIQPEFNIKFTIIEPGGIQSEFMPNIMNHLTQTGGIQEDEYTHLYNSYVSDIKENYGHDASQSTHEVAQVILKTIEMKEPPIRTRTSDWSETFTNIKIKLDPDGKQQQKQVYKLLGK</sequence>
<evidence type="ECO:0000256" key="4">
    <source>
        <dbReference type="RuleBase" id="RU000363"/>
    </source>
</evidence>
<dbReference type="InterPro" id="IPR011348">
    <property type="entry name" value="17beta_DH"/>
</dbReference>
<keyword evidence="3" id="KW-0443">Lipid metabolism</keyword>
<dbReference type="GeneID" id="93780448"/>
<dbReference type="GO" id="GO:0006703">
    <property type="term" value="P:estrogen biosynthetic process"/>
    <property type="evidence" value="ECO:0007669"/>
    <property type="project" value="InterPro"/>
</dbReference>
<dbReference type="AlphaFoldDB" id="A0A2A1KBC5"/>
<dbReference type="PRINTS" id="PR00080">
    <property type="entry name" value="SDRFAMILY"/>
</dbReference>
<dbReference type="GO" id="GO:0004303">
    <property type="term" value="F:estradiol 17-beta-dehydrogenase [NAD(P)+] activity"/>
    <property type="evidence" value="ECO:0007669"/>
    <property type="project" value="InterPro"/>
</dbReference>
<dbReference type="OMA" id="VRTTHCL"/>
<dbReference type="KEGG" id="shh:ShL2_00952"/>
<proteinExistence type="inferred from homology"/>
<dbReference type="PANTHER" id="PTHR43976">
    <property type="entry name" value="SHORT CHAIN DEHYDROGENASE"/>
    <property type="match status" value="1"/>
</dbReference>
<accession>A0A2A1KBC5</accession>
<dbReference type="STRING" id="1283.ShL2_00952"/>
<dbReference type="InterPro" id="IPR002347">
    <property type="entry name" value="SDR_fam"/>
</dbReference>
<dbReference type="Proteomes" id="UP001269271">
    <property type="component" value="Unassembled WGS sequence"/>
</dbReference>
<dbReference type="GO" id="GO:0005737">
    <property type="term" value="C:cytoplasm"/>
    <property type="evidence" value="ECO:0007669"/>
    <property type="project" value="InterPro"/>
</dbReference>
<dbReference type="InterPro" id="IPR020904">
    <property type="entry name" value="Sc_DH/Rdtase_CS"/>
</dbReference>
<dbReference type="EC" id="1.1.-.-" evidence="5"/>
<name>A0A2A1KBC5_STAHA</name>
<comment type="similarity">
    <text evidence="1 4">Belongs to the short-chain dehydrogenases/reductases (SDR) family.</text>
</comment>
<evidence type="ECO:0000256" key="1">
    <source>
        <dbReference type="ARBA" id="ARBA00006484"/>
    </source>
</evidence>
<gene>
    <name evidence="6" type="ORF">CV019_00710</name>
    <name evidence="5" type="ORF">RO950_07360</name>
</gene>
<evidence type="ECO:0000313" key="7">
    <source>
        <dbReference type="Proteomes" id="UP000238153"/>
    </source>
</evidence>